<dbReference type="Gene3D" id="3.10.20.90">
    <property type="entry name" value="Phosphatidylinositol 3-kinase Catalytic Subunit, Chain A, domain 1"/>
    <property type="match status" value="1"/>
</dbReference>
<dbReference type="InterPro" id="IPR043145">
    <property type="entry name" value="Znf_ZZ_sf"/>
</dbReference>
<organism evidence="8">
    <name type="scientific">Soboliphyme baturini</name>
    <dbReference type="NCBI Taxonomy" id="241478"/>
    <lineage>
        <taxon>Eukaryota</taxon>
        <taxon>Metazoa</taxon>
        <taxon>Ecdysozoa</taxon>
        <taxon>Nematoda</taxon>
        <taxon>Enoplea</taxon>
        <taxon>Dorylaimia</taxon>
        <taxon>Dioctophymatida</taxon>
        <taxon>Dioctophymatoidea</taxon>
        <taxon>Soboliphymatidae</taxon>
        <taxon>Soboliphyme</taxon>
    </lineage>
</organism>
<gene>
    <name evidence="6" type="ORF">SBAD_LOCUS11711</name>
</gene>
<dbReference type="SUPFAM" id="SSF57850">
    <property type="entry name" value="RING/U-box"/>
    <property type="match status" value="1"/>
</dbReference>
<dbReference type="CDD" id="cd02340">
    <property type="entry name" value="ZZ_NBR1_like"/>
    <property type="match status" value="1"/>
</dbReference>
<evidence type="ECO:0000256" key="2">
    <source>
        <dbReference type="ARBA" id="ARBA00022771"/>
    </source>
</evidence>
<name>A0A183J763_9BILA</name>
<dbReference type="GO" id="GO:0008270">
    <property type="term" value="F:zinc ion binding"/>
    <property type="evidence" value="ECO:0007669"/>
    <property type="project" value="UniProtKB-KW"/>
</dbReference>
<reference evidence="6 7" key="2">
    <citation type="submission" date="2018-11" db="EMBL/GenBank/DDBJ databases">
        <authorList>
            <consortium name="Pathogen Informatics"/>
        </authorList>
    </citation>
    <scope>NUCLEOTIDE SEQUENCE [LARGE SCALE GENOMIC DNA]</scope>
</reference>
<proteinExistence type="predicted"/>
<protein>
    <submittedName>
        <fullName evidence="8">ZZ-type domain-containing protein</fullName>
    </submittedName>
</protein>
<dbReference type="PROSITE" id="PS01357">
    <property type="entry name" value="ZF_ZZ_1"/>
    <property type="match status" value="1"/>
</dbReference>
<dbReference type="InterPro" id="IPR052260">
    <property type="entry name" value="Autophagy_Rcpt_SigReg"/>
</dbReference>
<dbReference type="GO" id="GO:0007032">
    <property type="term" value="P:endosome organization"/>
    <property type="evidence" value="ECO:0007669"/>
    <property type="project" value="TreeGrafter"/>
</dbReference>
<keyword evidence="3" id="KW-0862">Zinc</keyword>
<evidence type="ECO:0000256" key="3">
    <source>
        <dbReference type="ARBA" id="ARBA00022833"/>
    </source>
</evidence>
<dbReference type="Proteomes" id="UP000270296">
    <property type="component" value="Unassembled WGS sequence"/>
</dbReference>
<dbReference type="SMART" id="SM00291">
    <property type="entry name" value="ZnF_ZZ"/>
    <property type="match status" value="1"/>
</dbReference>
<dbReference type="SUPFAM" id="SSF54277">
    <property type="entry name" value="CAD &amp; PB1 domains"/>
    <property type="match status" value="1"/>
</dbReference>
<dbReference type="PANTHER" id="PTHR15090:SF0">
    <property type="entry name" value="SEQUESTOSOME-1"/>
    <property type="match status" value="1"/>
</dbReference>
<evidence type="ECO:0000313" key="6">
    <source>
        <dbReference type="EMBL" id="VDP42323.1"/>
    </source>
</evidence>
<evidence type="ECO:0000313" key="7">
    <source>
        <dbReference type="Proteomes" id="UP000270296"/>
    </source>
</evidence>
<dbReference type="InterPro" id="IPR000270">
    <property type="entry name" value="PB1_dom"/>
</dbReference>
<dbReference type="GO" id="GO:0005080">
    <property type="term" value="F:protein kinase C binding"/>
    <property type="evidence" value="ECO:0007669"/>
    <property type="project" value="TreeGrafter"/>
</dbReference>
<dbReference type="GO" id="GO:0035973">
    <property type="term" value="P:aggrephagy"/>
    <property type="evidence" value="ECO:0007669"/>
    <property type="project" value="TreeGrafter"/>
</dbReference>
<evidence type="ECO:0000313" key="8">
    <source>
        <dbReference type="WBParaSite" id="SBAD_0001210201-mRNA-1"/>
    </source>
</evidence>
<dbReference type="OrthoDB" id="2122982at2759"/>
<dbReference type="AlphaFoldDB" id="A0A183J763"/>
<accession>A0A183J763</accession>
<dbReference type="WBParaSite" id="SBAD_0001210201-mRNA-1">
    <property type="protein sequence ID" value="SBAD_0001210201-mRNA-1"/>
    <property type="gene ID" value="SBAD_0001210201"/>
</dbReference>
<dbReference type="Gene3D" id="3.30.60.90">
    <property type="match status" value="1"/>
</dbReference>
<dbReference type="Pfam" id="PF00564">
    <property type="entry name" value="PB1"/>
    <property type="match status" value="1"/>
</dbReference>
<reference evidence="8" key="1">
    <citation type="submission" date="2016-06" db="UniProtKB">
        <authorList>
            <consortium name="WormBaseParasite"/>
        </authorList>
    </citation>
    <scope>IDENTIFICATION</scope>
</reference>
<keyword evidence="1" id="KW-0479">Metal-binding</keyword>
<evidence type="ECO:0000259" key="5">
    <source>
        <dbReference type="PROSITE" id="PS50135"/>
    </source>
</evidence>
<dbReference type="PROSITE" id="PS50135">
    <property type="entry name" value="ZF_ZZ_2"/>
    <property type="match status" value="1"/>
</dbReference>
<dbReference type="GO" id="GO:0016235">
    <property type="term" value="C:aggresome"/>
    <property type="evidence" value="ECO:0007669"/>
    <property type="project" value="TreeGrafter"/>
</dbReference>
<evidence type="ECO:0000256" key="1">
    <source>
        <dbReference type="ARBA" id="ARBA00022723"/>
    </source>
</evidence>
<keyword evidence="7" id="KW-1185">Reference proteome</keyword>
<dbReference type="FunFam" id="3.30.60.90:FF:000016">
    <property type="entry name" value="Refractory to sigma P"/>
    <property type="match status" value="1"/>
</dbReference>
<dbReference type="Pfam" id="PF00569">
    <property type="entry name" value="ZZ"/>
    <property type="match status" value="1"/>
</dbReference>
<dbReference type="PANTHER" id="PTHR15090">
    <property type="entry name" value="SEQUESTOSOME 1-RELATED"/>
    <property type="match status" value="1"/>
</dbReference>
<sequence>MLPVKLYCSDRIKRFTLDESKDLYLQLNHTAKLIFPDLDPEKSRFFWKDEEGDLIYITCDEDMKEGIRCMQGSTTFRIFFFNDEKEDNVGLKNLTFSSSSYPDRRERTTVPGIICDGCNTEVVTPRYKCLICPDYDLCFKCEAKGVHDYHPMVRVMGRDGFATLVSILLSMLKQVVQQKDQKTTRRMESHVRDAVQLRQRNKAASMWRKRQLCLIQIFLVLRRLTL</sequence>
<keyword evidence="2 4" id="KW-0863">Zinc-finger</keyword>
<evidence type="ECO:0000256" key="4">
    <source>
        <dbReference type="PROSITE-ProRule" id="PRU00228"/>
    </source>
</evidence>
<dbReference type="GO" id="GO:0070530">
    <property type="term" value="F:K63-linked polyubiquitin modification-dependent protein binding"/>
    <property type="evidence" value="ECO:0007669"/>
    <property type="project" value="TreeGrafter"/>
</dbReference>
<dbReference type="InterPro" id="IPR000433">
    <property type="entry name" value="Znf_ZZ"/>
</dbReference>
<dbReference type="EMBL" id="UZAM01016223">
    <property type="protein sequence ID" value="VDP42323.1"/>
    <property type="molecule type" value="Genomic_DNA"/>
</dbReference>
<dbReference type="GO" id="GO:0000423">
    <property type="term" value="P:mitophagy"/>
    <property type="evidence" value="ECO:0007669"/>
    <property type="project" value="TreeGrafter"/>
</dbReference>
<feature type="domain" description="ZZ-type" evidence="5">
    <location>
        <begin position="110"/>
        <end position="160"/>
    </location>
</feature>
<dbReference type="GO" id="GO:0044753">
    <property type="term" value="C:amphisome"/>
    <property type="evidence" value="ECO:0007669"/>
    <property type="project" value="TreeGrafter"/>
</dbReference>